<comment type="caution">
    <text evidence="1">The sequence shown here is derived from an EMBL/GenBank/DDBJ whole genome shotgun (WGS) entry which is preliminary data.</text>
</comment>
<name>A0A8J2XP07_9GAMM</name>
<evidence type="ECO:0000313" key="1">
    <source>
        <dbReference type="EMBL" id="GGA72991.1"/>
    </source>
</evidence>
<keyword evidence="2" id="KW-1185">Reference proteome</keyword>
<proteinExistence type="predicted"/>
<gene>
    <name evidence="1" type="ORF">GCM10011369_13400</name>
</gene>
<organism evidence="1 2">
    <name type="scientific">Neiella marina</name>
    <dbReference type="NCBI Taxonomy" id="508461"/>
    <lineage>
        <taxon>Bacteria</taxon>
        <taxon>Pseudomonadati</taxon>
        <taxon>Pseudomonadota</taxon>
        <taxon>Gammaproteobacteria</taxon>
        <taxon>Alteromonadales</taxon>
        <taxon>Echinimonadaceae</taxon>
        <taxon>Neiella</taxon>
    </lineage>
</organism>
<dbReference type="Proteomes" id="UP000619743">
    <property type="component" value="Unassembled WGS sequence"/>
</dbReference>
<protein>
    <submittedName>
        <fullName evidence="1">Uncharacterized protein</fullName>
    </submittedName>
</protein>
<dbReference type="EMBL" id="BMDX01000005">
    <property type="protein sequence ID" value="GGA72991.1"/>
    <property type="molecule type" value="Genomic_DNA"/>
</dbReference>
<sequence>MPHNSKIQIKNNLVARARYRTGLTDWLREQLYEDVIVQNADAFKPMRNCRRRFDRLWSATLDH</sequence>
<accession>A0A8J2XP07</accession>
<dbReference type="AlphaFoldDB" id="A0A8J2XP07"/>
<evidence type="ECO:0000313" key="2">
    <source>
        <dbReference type="Proteomes" id="UP000619743"/>
    </source>
</evidence>
<reference evidence="2" key="1">
    <citation type="journal article" date="2019" name="Int. J. Syst. Evol. Microbiol.">
        <title>The Global Catalogue of Microorganisms (GCM) 10K type strain sequencing project: providing services to taxonomists for standard genome sequencing and annotation.</title>
        <authorList>
            <consortium name="The Broad Institute Genomics Platform"/>
            <consortium name="The Broad Institute Genome Sequencing Center for Infectious Disease"/>
            <person name="Wu L."/>
            <person name="Ma J."/>
        </authorList>
    </citation>
    <scope>NUCLEOTIDE SEQUENCE [LARGE SCALE GENOMIC DNA]</scope>
    <source>
        <strain evidence="2">CGMCC 1.10130</strain>
    </source>
</reference>